<reference evidence="2 3" key="1">
    <citation type="submission" date="2016-05" db="EMBL/GenBank/DDBJ databases">
        <title>Single-cell genome of chain-forming Candidatus Thiomargarita nelsonii and comparison to other large sulfur-oxidizing bacteria.</title>
        <authorList>
            <person name="Winkel M."/>
            <person name="Salman V."/>
            <person name="Woyke T."/>
            <person name="Schulz-Vogt H."/>
            <person name="Richter M."/>
            <person name="Flood B."/>
            <person name="Bailey J."/>
            <person name="Amann R."/>
            <person name="Mussmann M."/>
        </authorList>
    </citation>
    <scope>NUCLEOTIDE SEQUENCE [LARGE SCALE GENOMIC DNA]</scope>
    <source>
        <strain evidence="2 3">THI036</strain>
    </source>
</reference>
<dbReference type="AlphaFoldDB" id="A0A176S5Y3"/>
<keyword evidence="3" id="KW-1185">Reference proteome</keyword>
<feature type="region of interest" description="Disordered" evidence="1">
    <location>
        <begin position="69"/>
        <end position="114"/>
    </location>
</feature>
<proteinExistence type="predicted"/>
<name>A0A176S5Y3_9GAMM</name>
<feature type="compositionally biased region" description="Low complexity" evidence="1">
    <location>
        <begin position="69"/>
        <end position="81"/>
    </location>
</feature>
<evidence type="ECO:0000313" key="2">
    <source>
        <dbReference type="EMBL" id="OAD23306.1"/>
    </source>
</evidence>
<protein>
    <submittedName>
        <fullName evidence="2">Uncharacterized protein</fullName>
    </submittedName>
</protein>
<dbReference type="Proteomes" id="UP000076962">
    <property type="component" value="Unassembled WGS sequence"/>
</dbReference>
<feature type="compositionally biased region" description="Polar residues" evidence="1">
    <location>
        <begin position="105"/>
        <end position="114"/>
    </location>
</feature>
<accession>A0A176S5Y3</accession>
<sequence length="114" mass="12739">MDRSADRQTNSVLISLRSPRSFGDVIPSLTMSNIPYLFSNKFVGLIYPNSYTYVPGYLTHSTEPLSLNLQPPPLSSSNVSPKSYGFDPHSRRHDARPSLGEPLVKSTNPMERRS</sequence>
<dbReference type="EMBL" id="LUTY01000439">
    <property type="protein sequence ID" value="OAD23306.1"/>
    <property type="molecule type" value="Genomic_DNA"/>
</dbReference>
<gene>
    <name evidence="2" type="ORF">THIOM_000867</name>
</gene>
<organism evidence="2 3">
    <name type="scientific">Candidatus Thiomargarita nelsonii</name>
    <dbReference type="NCBI Taxonomy" id="1003181"/>
    <lineage>
        <taxon>Bacteria</taxon>
        <taxon>Pseudomonadati</taxon>
        <taxon>Pseudomonadota</taxon>
        <taxon>Gammaproteobacteria</taxon>
        <taxon>Thiotrichales</taxon>
        <taxon>Thiotrichaceae</taxon>
        <taxon>Thiomargarita</taxon>
    </lineage>
</organism>
<evidence type="ECO:0000256" key="1">
    <source>
        <dbReference type="SAM" id="MobiDB-lite"/>
    </source>
</evidence>
<comment type="caution">
    <text evidence="2">The sequence shown here is derived from an EMBL/GenBank/DDBJ whole genome shotgun (WGS) entry which is preliminary data.</text>
</comment>
<evidence type="ECO:0000313" key="3">
    <source>
        <dbReference type="Proteomes" id="UP000076962"/>
    </source>
</evidence>